<evidence type="ECO:0000256" key="4">
    <source>
        <dbReference type="ARBA" id="ARBA00023157"/>
    </source>
</evidence>
<evidence type="ECO:0000256" key="9">
    <source>
        <dbReference type="ARBA" id="ARBA00066655"/>
    </source>
</evidence>
<evidence type="ECO:0000256" key="6">
    <source>
        <dbReference type="ARBA" id="ARBA00039879"/>
    </source>
</evidence>
<dbReference type="InterPro" id="IPR023485">
    <property type="entry name" value="Ptyr_pPase"/>
</dbReference>
<evidence type="ECO:0000256" key="10">
    <source>
        <dbReference type="NCBIfam" id="TIGR02691"/>
    </source>
</evidence>
<dbReference type="GO" id="GO:0030612">
    <property type="term" value="F:arsenate reductase (thioredoxin) activity"/>
    <property type="evidence" value="ECO:0007669"/>
    <property type="project" value="UniProtKB-UniRule"/>
</dbReference>
<comment type="similarity">
    <text evidence="8">Belongs to the low molecular weight phosphotyrosine protein phosphatase family. Thioredoxin-coupled ArsC subfamily.</text>
</comment>
<reference evidence="12 13" key="1">
    <citation type="submission" date="2017-02" db="EMBL/GenBank/DDBJ databases">
        <title>Draft genome of Acidibacillus ferrooxidans Huett2.</title>
        <authorList>
            <person name="Schopf S."/>
        </authorList>
    </citation>
    <scope>NUCLEOTIDE SEQUENCE [LARGE SCALE GENOMIC DNA]</scope>
    <source>
        <strain evidence="12 13">Huett2</strain>
    </source>
</reference>
<dbReference type="Pfam" id="PF01451">
    <property type="entry name" value="LMWPc"/>
    <property type="match status" value="1"/>
</dbReference>
<keyword evidence="1" id="KW-0963">Cytoplasm</keyword>
<evidence type="ECO:0000313" key="13">
    <source>
        <dbReference type="Proteomes" id="UP000190229"/>
    </source>
</evidence>
<dbReference type="AlphaFoldDB" id="A0A1V4ET75"/>
<accession>A0A1V4ET75</accession>
<dbReference type="InterPro" id="IPR036196">
    <property type="entry name" value="Ptyr_pPase_sf"/>
</dbReference>
<dbReference type="CDD" id="cd16345">
    <property type="entry name" value="LMWP_ArsC"/>
    <property type="match status" value="1"/>
</dbReference>
<dbReference type="SMART" id="SM00226">
    <property type="entry name" value="LMWPc"/>
    <property type="match status" value="1"/>
</dbReference>
<feature type="domain" description="Phosphotyrosine protein phosphatase I" evidence="11">
    <location>
        <begin position="4"/>
        <end position="137"/>
    </location>
</feature>
<keyword evidence="2" id="KW-0059">Arsenical resistance</keyword>
<evidence type="ECO:0000256" key="3">
    <source>
        <dbReference type="ARBA" id="ARBA00023002"/>
    </source>
</evidence>
<keyword evidence="5" id="KW-0676">Redox-active center</keyword>
<keyword evidence="13" id="KW-1185">Reference proteome</keyword>
<evidence type="ECO:0000259" key="11">
    <source>
        <dbReference type="SMART" id="SM00226"/>
    </source>
</evidence>
<proteinExistence type="inferred from homology"/>
<dbReference type="GO" id="GO:0046685">
    <property type="term" value="P:response to arsenic-containing substance"/>
    <property type="evidence" value="ECO:0007669"/>
    <property type="project" value="UniProtKB-UniRule"/>
</dbReference>
<evidence type="ECO:0000256" key="5">
    <source>
        <dbReference type="ARBA" id="ARBA00023284"/>
    </source>
</evidence>
<evidence type="ECO:0000256" key="1">
    <source>
        <dbReference type="ARBA" id="ARBA00022490"/>
    </source>
</evidence>
<keyword evidence="3" id="KW-0560">Oxidoreductase</keyword>
<dbReference type="EMBL" id="MWPS01000022">
    <property type="protein sequence ID" value="OPG16145.1"/>
    <property type="molecule type" value="Genomic_DNA"/>
</dbReference>
<evidence type="ECO:0000256" key="8">
    <source>
        <dbReference type="ARBA" id="ARBA00061528"/>
    </source>
</evidence>
<gene>
    <name evidence="12" type="ORF">B2M26_08330</name>
</gene>
<protein>
    <recommendedName>
        <fullName evidence="6 10">Arsenate reductase</fullName>
        <ecNumber evidence="9 10">1.20.4.4</ecNumber>
    </recommendedName>
</protein>
<name>A0A1V4ET75_9BACL</name>
<dbReference type="Gene3D" id="3.40.50.2300">
    <property type="match status" value="1"/>
</dbReference>
<sequence length="164" mass="18591">MKKPLIYFICTGNSCRSQMAEGWGHHLFGDRIDFASAGIEAHGLNPRAVQAMAETGVDISHHQSSLIDQDLLMQADFAITLCGDANDRCPVTPPSVRRLHWGFEDPARATGSEEEIMGKFHEVRDAIRERLEHFVQEEMERERVNSIRTSESLRFSLTDEKEGY</sequence>
<dbReference type="PANTHER" id="PTHR43428:SF1">
    <property type="entry name" value="ARSENATE REDUCTASE"/>
    <property type="match status" value="1"/>
</dbReference>
<dbReference type="Proteomes" id="UP000190229">
    <property type="component" value="Unassembled WGS sequence"/>
</dbReference>
<evidence type="ECO:0000256" key="2">
    <source>
        <dbReference type="ARBA" id="ARBA00022849"/>
    </source>
</evidence>
<dbReference type="InterPro" id="IPR014064">
    <property type="entry name" value="Arsenate_reductase_ArsC"/>
</dbReference>
<keyword evidence="4" id="KW-1015">Disulfide bond</keyword>
<dbReference type="SUPFAM" id="SSF52788">
    <property type="entry name" value="Phosphotyrosine protein phosphatases I"/>
    <property type="match status" value="1"/>
</dbReference>
<organism evidence="12 13">
    <name type="scientific">Ferroacidibacillus organovorans</name>
    <dbReference type="NCBI Taxonomy" id="1765683"/>
    <lineage>
        <taxon>Bacteria</taxon>
        <taxon>Bacillati</taxon>
        <taxon>Bacillota</taxon>
        <taxon>Bacilli</taxon>
        <taxon>Bacillales</taxon>
        <taxon>Alicyclobacillaceae</taxon>
        <taxon>Ferroacidibacillus</taxon>
    </lineage>
</organism>
<comment type="catalytic activity">
    <reaction evidence="7">
        <text>arsenate + [thioredoxin]-dithiol + H(+) = arsenite + [thioredoxin]-disulfide + H2O</text>
        <dbReference type="Rhea" id="RHEA:43848"/>
        <dbReference type="Rhea" id="RHEA-COMP:10698"/>
        <dbReference type="Rhea" id="RHEA-COMP:10700"/>
        <dbReference type="ChEBI" id="CHEBI:15377"/>
        <dbReference type="ChEBI" id="CHEBI:15378"/>
        <dbReference type="ChEBI" id="CHEBI:29242"/>
        <dbReference type="ChEBI" id="CHEBI:29950"/>
        <dbReference type="ChEBI" id="CHEBI:48597"/>
        <dbReference type="ChEBI" id="CHEBI:50058"/>
        <dbReference type="EC" id="1.20.4.4"/>
    </reaction>
</comment>
<dbReference type="GO" id="GO:0004725">
    <property type="term" value="F:protein tyrosine phosphatase activity"/>
    <property type="evidence" value="ECO:0007669"/>
    <property type="project" value="UniProtKB-UniRule"/>
</dbReference>
<dbReference type="PANTHER" id="PTHR43428">
    <property type="entry name" value="ARSENATE REDUCTASE"/>
    <property type="match status" value="1"/>
</dbReference>
<dbReference type="EC" id="1.20.4.4" evidence="9 10"/>
<dbReference type="RefSeq" id="WP_079290749.1">
    <property type="nucleotide sequence ID" value="NZ_MWPS01000022.1"/>
</dbReference>
<evidence type="ECO:0000256" key="7">
    <source>
        <dbReference type="ARBA" id="ARBA00052766"/>
    </source>
</evidence>
<dbReference type="NCBIfam" id="TIGR02691">
    <property type="entry name" value="arsC_pI258_fam"/>
    <property type="match status" value="1"/>
</dbReference>
<evidence type="ECO:0000313" key="12">
    <source>
        <dbReference type="EMBL" id="OPG16145.1"/>
    </source>
</evidence>
<comment type="caution">
    <text evidence="12">The sequence shown here is derived from an EMBL/GenBank/DDBJ whole genome shotgun (WGS) entry which is preliminary data.</text>
</comment>
<dbReference type="FunFam" id="3.40.50.2300:FF:000237">
    <property type="entry name" value="Arsenate reductase"/>
    <property type="match status" value="1"/>
</dbReference>